<dbReference type="OrthoDB" id="284781at2"/>
<organism evidence="2 3">
    <name type="scientific">Limnoglobus roseus</name>
    <dbReference type="NCBI Taxonomy" id="2598579"/>
    <lineage>
        <taxon>Bacteria</taxon>
        <taxon>Pseudomonadati</taxon>
        <taxon>Planctomycetota</taxon>
        <taxon>Planctomycetia</taxon>
        <taxon>Gemmatales</taxon>
        <taxon>Gemmataceae</taxon>
        <taxon>Limnoglobus</taxon>
    </lineage>
</organism>
<sequence>MSAICTDKFQSRDELVTFIEQQTTTAIEKAMPARVERRVPWATSGPVCQDSAGYSVLKAAAFALGYVGPEFAKEEIHTHNQLRDLYQSYGFLPHHGQQSFLVPLASAHLPSFEPQGHRLRAELHQKMTAQATKFDPDEADWIGRKMGVRQKALGTTATAGGEMIPSAILGELIDLQRSLEVFATAGAQEIALPPNGHIQFPKLSAGSTAYWVGEGASITESTPTTSNLDLQAKKLGVFVNSNHQNDYLRTLFCLVRKCSPEFWLFARLQSAEPRQRKIA</sequence>
<dbReference type="AlphaFoldDB" id="A0A5C1A9D4"/>
<name>A0A5C1A9D4_9BACT</name>
<dbReference type="SUPFAM" id="SSF56563">
    <property type="entry name" value="Major capsid protein gp5"/>
    <property type="match status" value="1"/>
</dbReference>
<reference evidence="3" key="1">
    <citation type="submission" date="2019-08" db="EMBL/GenBank/DDBJ databases">
        <title>Limnoglobus roseus gen. nov., sp. nov., a novel freshwater planctomycete with a giant genome from the family Gemmataceae.</title>
        <authorList>
            <person name="Kulichevskaya I.S."/>
            <person name="Naumoff D.G."/>
            <person name="Miroshnikov K."/>
            <person name="Ivanova A."/>
            <person name="Philippov D.A."/>
            <person name="Hakobyan A."/>
            <person name="Rijpstra I.C."/>
            <person name="Sinninghe Damste J.S."/>
            <person name="Liesack W."/>
            <person name="Dedysh S.N."/>
        </authorList>
    </citation>
    <scope>NUCLEOTIDE SEQUENCE [LARGE SCALE GENOMIC DNA]</scope>
    <source>
        <strain evidence="3">PX52</strain>
    </source>
</reference>
<dbReference type="RefSeq" id="WP_149109698.1">
    <property type="nucleotide sequence ID" value="NZ_CP042425.1"/>
</dbReference>
<dbReference type="Proteomes" id="UP000324974">
    <property type="component" value="Chromosome"/>
</dbReference>
<dbReference type="InterPro" id="IPR024455">
    <property type="entry name" value="Phage_capsid"/>
</dbReference>
<evidence type="ECO:0000313" key="2">
    <source>
        <dbReference type="EMBL" id="QEL14837.1"/>
    </source>
</evidence>
<dbReference type="KEGG" id="lrs:PX52LOC_01735"/>
<comment type="subcellular location">
    <subcellularLocation>
        <location evidence="1">Virion</location>
    </subcellularLocation>
</comment>
<gene>
    <name evidence="2" type="ORF">PX52LOC_01735</name>
</gene>
<protein>
    <submittedName>
        <fullName evidence="2">Phage major capsid protein</fullName>
    </submittedName>
</protein>
<keyword evidence="3" id="KW-1185">Reference proteome</keyword>
<accession>A0A5C1A9D4</accession>
<dbReference type="EMBL" id="CP042425">
    <property type="protein sequence ID" value="QEL14837.1"/>
    <property type="molecule type" value="Genomic_DNA"/>
</dbReference>
<evidence type="ECO:0000256" key="1">
    <source>
        <dbReference type="ARBA" id="ARBA00004328"/>
    </source>
</evidence>
<dbReference type="NCBIfam" id="TIGR01554">
    <property type="entry name" value="major_cap_HK97"/>
    <property type="match status" value="1"/>
</dbReference>
<evidence type="ECO:0000313" key="3">
    <source>
        <dbReference type="Proteomes" id="UP000324974"/>
    </source>
</evidence>
<proteinExistence type="predicted"/>